<sequence length="111" mass="11739">MTHSDKSDEAQAEKLDAAIARLKAALDQCERAVSAKLEDEFTSAELEEELAIMQDDRARLALDLDASLARQSALEKSRDEVLRRLETAGEGVAAALGGAASALTRTAPGNG</sequence>
<proteinExistence type="predicted"/>
<comment type="caution">
    <text evidence="2">The sequence shown here is derived from an EMBL/GenBank/DDBJ whole genome shotgun (WGS) entry which is preliminary data.</text>
</comment>
<keyword evidence="1" id="KW-0175">Coiled coil</keyword>
<gene>
    <name evidence="2" type="ORF">V3H18_15570</name>
</gene>
<dbReference type="RefSeq" id="WP_332082986.1">
    <property type="nucleotide sequence ID" value="NZ_JAZHYN010000069.1"/>
</dbReference>
<evidence type="ECO:0000256" key="1">
    <source>
        <dbReference type="SAM" id="Coils"/>
    </source>
</evidence>
<dbReference type="EMBL" id="JAZHYN010000069">
    <property type="protein sequence ID" value="MEF3367953.1"/>
    <property type="molecule type" value="Genomic_DNA"/>
</dbReference>
<feature type="coiled-coil region" evidence="1">
    <location>
        <begin position="12"/>
        <end position="63"/>
    </location>
</feature>
<accession>A0ABU7XKN1</accession>
<organism evidence="2 3">
    <name type="scientific">Methylocystis borbori</name>
    <dbReference type="NCBI Taxonomy" id="3118750"/>
    <lineage>
        <taxon>Bacteria</taxon>
        <taxon>Pseudomonadati</taxon>
        <taxon>Pseudomonadota</taxon>
        <taxon>Alphaproteobacteria</taxon>
        <taxon>Hyphomicrobiales</taxon>
        <taxon>Methylocystaceae</taxon>
        <taxon>Methylocystis</taxon>
    </lineage>
</organism>
<keyword evidence="3" id="KW-1185">Reference proteome</keyword>
<name>A0ABU7XKN1_9HYPH</name>
<dbReference type="Proteomes" id="UP001350748">
    <property type="component" value="Unassembled WGS sequence"/>
</dbReference>
<reference evidence="2 3" key="1">
    <citation type="submission" date="2024-02" db="EMBL/GenBank/DDBJ databases">
        <authorList>
            <person name="Grouzdev D."/>
        </authorList>
    </citation>
    <scope>NUCLEOTIDE SEQUENCE [LARGE SCALE GENOMIC DNA]</scope>
    <source>
        <strain evidence="2 3">9N</strain>
    </source>
</reference>
<evidence type="ECO:0000313" key="2">
    <source>
        <dbReference type="EMBL" id="MEF3367953.1"/>
    </source>
</evidence>
<evidence type="ECO:0000313" key="3">
    <source>
        <dbReference type="Proteomes" id="UP001350748"/>
    </source>
</evidence>
<protein>
    <submittedName>
        <fullName evidence="2">DUF4164 family protein</fullName>
    </submittedName>
</protein>
<dbReference type="InterPro" id="IPR025310">
    <property type="entry name" value="DUF4164"/>
</dbReference>
<dbReference type="Pfam" id="PF13747">
    <property type="entry name" value="DUF4164"/>
    <property type="match status" value="1"/>
</dbReference>